<dbReference type="RefSeq" id="WP_223927187.1">
    <property type="nucleotide sequence ID" value="NZ_BPTU01000005.1"/>
</dbReference>
<accession>A0A9R1C8Q4</accession>
<dbReference type="AlphaFoldDB" id="A0A9R1C8Q4"/>
<gene>
    <name evidence="1" type="ORF">PRLR5076_09100</name>
</gene>
<comment type="caution">
    <text evidence="1">The sequence shown here is derived from an EMBL/GenBank/DDBJ whole genome shotgun (WGS) entry which is preliminary data.</text>
</comment>
<sequence>MNIKSINVNSDEKRNKGIVSAQVDDLSQRQTEETIIKESCKSLSETMEKGWHAEWNGGPIKTESTKNGEIKRVEFGFDKVRDRQ</sequence>
<proteinExistence type="predicted"/>
<evidence type="ECO:0000313" key="1">
    <source>
        <dbReference type="EMBL" id="GJG58059.1"/>
    </source>
</evidence>
<protein>
    <submittedName>
        <fullName evidence="1">Uncharacterized protein</fullName>
    </submittedName>
</protein>
<dbReference type="GeneID" id="72468960"/>
<organism evidence="1 2">
    <name type="scientific">Prevotella lacticifex</name>
    <dbReference type="NCBI Taxonomy" id="2854755"/>
    <lineage>
        <taxon>Bacteria</taxon>
        <taxon>Pseudomonadati</taxon>
        <taxon>Bacteroidota</taxon>
        <taxon>Bacteroidia</taxon>
        <taxon>Bacteroidales</taxon>
        <taxon>Prevotellaceae</taxon>
        <taxon>Prevotella</taxon>
    </lineage>
</organism>
<dbReference type="EMBL" id="BPUB01000001">
    <property type="protein sequence ID" value="GJG58059.1"/>
    <property type="molecule type" value="Genomic_DNA"/>
</dbReference>
<reference evidence="1" key="1">
    <citation type="journal article" date="2022" name="Int. J. Syst. Evol. Microbiol.">
        <title>Prevotella lacticifex sp. nov., isolated from the rumen of cows.</title>
        <authorList>
            <person name="Shinkai T."/>
            <person name="Ikeyama N."/>
            <person name="Kumagai M."/>
            <person name="Ohmori H."/>
            <person name="Sakamoto M."/>
            <person name="Ohkuma M."/>
            <person name="Mitsumori M."/>
        </authorList>
    </citation>
    <scope>NUCLEOTIDE SEQUENCE</scope>
    <source>
        <strain evidence="1">R5076</strain>
    </source>
</reference>
<evidence type="ECO:0000313" key="2">
    <source>
        <dbReference type="Proteomes" id="UP000825483"/>
    </source>
</evidence>
<keyword evidence="2" id="KW-1185">Reference proteome</keyword>
<name>A0A9R1C8Q4_9BACT</name>
<dbReference type="Proteomes" id="UP000825483">
    <property type="component" value="Unassembled WGS sequence"/>
</dbReference>